<dbReference type="EMBL" id="JACTNZ010000003">
    <property type="protein sequence ID" value="KAG5558531.1"/>
    <property type="molecule type" value="Genomic_DNA"/>
</dbReference>
<keyword evidence="2" id="KW-1185">Reference proteome</keyword>
<organism evidence="1 2">
    <name type="scientific">Rhododendron griersonianum</name>
    <dbReference type="NCBI Taxonomy" id="479676"/>
    <lineage>
        <taxon>Eukaryota</taxon>
        <taxon>Viridiplantae</taxon>
        <taxon>Streptophyta</taxon>
        <taxon>Embryophyta</taxon>
        <taxon>Tracheophyta</taxon>
        <taxon>Spermatophyta</taxon>
        <taxon>Magnoliopsida</taxon>
        <taxon>eudicotyledons</taxon>
        <taxon>Gunneridae</taxon>
        <taxon>Pentapetalae</taxon>
        <taxon>asterids</taxon>
        <taxon>Ericales</taxon>
        <taxon>Ericaceae</taxon>
        <taxon>Ericoideae</taxon>
        <taxon>Rhodoreae</taxon>
        <taxon>Rhododendron</taxon>
    </lineage>
</organism>
<dbReference type="AlphaFoldDB" id="A0AAV6L0Y2"/>
<gene>
    <name evidence="1" type="ORF">RHGRI_008464</name>
</gene>
<protein>
    <submittedName>
        <fullName evidence="1">Uncharacterized protein</fullName>
    </submittedName>
</protein>
<proteinExistence type="predicted"/>
<evidence type="ECO:0000313" key="2">
    <source>
        <dbReference type="Proteomes" id="UP000823749"/>
    </source>
</evidence>
<sequence>MVLEFIASSGQGAAMELRLVGEMQRAGHVAVGDRLTYVSSSEDSRRKKGTRKTRLPSLKPLLSYGVLSKRIEMENLEKQFQSSETFPNSTFGWVNVKDVANAHVQAFEIPSAKGRYCIVESVVHSLKL</sequence>
<dbReference type="Proteomes" id="UP000823749">
    <property type="component" value="Chromosome 3"/>
</dbReference>
<dbReference type="Gene3D" id="3.40.50.720">
    <property type="entry name" value="NAD(P)-binding Rossmann-like Domain"/>
    <property type="match status" value="1"/>
</dbReference>
<name>A0AAV6L0Y2_9ERIC</name>
<reference evidence="1" key="1">
    <citation type="submission" date="2020-08" db="EMBL/GenBank/DDBJ databases">
        <title>Plant Genome Project.</title>
        <authorList>
            <person name="Zhang R.-G."/>
        </authorList>
    </citation>
    <scope>NUCLEOTIDE SEQUENCE</scope>
    <source>
        <strain evidence="1">WSP0</strain>
        <tissue evidence="1">Leaf</tissue>
    </source>
</reference>
<comment type="caution">
    <text evidence="1">The sequence shown here is derived from an EMBL/GenBank/DDBJ whole genome shotgun (WGS) entry which is preliminary data.</text>
</comment>
<evidence type="ECO:0000313" key="1">
    <source>
        <dbReference type="EMBL" id="KAG5558531.1"/>
    </source>
</evidence>
<accession>A0AAV6L0Y2</accession>